<dbReference type="OrthoDB" id="1507364at2759"/>
<dbReference type="Pfam" id="PF14901">
    <property type="entry name" value="Jiv90"/>
    <property type="match status" value="1"/>
</dbReference>
<feature type="compositionally biased region" description="Low complexity" evidence="1">
    <location>
        <begin position="1048"/>
        <end position="1067"/>
    </location>
</feature>
<dbReference type="InterPro" id="IPR036869">
    <property type="entry name" value="J_dom_sf"/>
</dbReference>
<organism evidence="3 4">
    <name type="scientific">Folsomia candida</name>
    <name type="common">Springtail</name>
    <dbReference type="NCBI Taxonomy" id="158441"/>
    <lineage>
        <taxon>Eukaryota</taxon>
        <taxon>Metazoa</taxon>
        <taxon>Ecdysozoa</taxon>
        <taxon>Arthropoda</taxon>
        <taxon>Hexapoda</taxon>
        <taxon>Collembola</taxon>
        <taxon>Entomobryomorpha</taxon>
        <taxon>Isotomoidea</taxon>
        <taxon>Isotomidae</taxon>
        <taxon>Proisotominae</taxon>
        <taxon>Folsomia</taxon>
    </lineage>
</organism>
<feature type="compositionally biased region" description="Polar residues" evidence="1">
    <location>
        <begin position="329"/>
        <end position="354"/>
    </location>
</feature>
<feature type="compositionally biased region" description="Polar residues" evidence="1">
    <location>
        <begin position="559"/>
        <end position="581"/>
    </location>
</feature>
<dbReference type="PRINTS" id="PR00625">
    <property type="entry name" value="JDOMAIN"/>
</dbReference>
<dbReference type="Gene3D" id="1.10.287.110">
    <property type="entry name" value="DnaJ domain"/>
    <property type="match status" value="1"/>
</dbReference>
<protein>
    <submittedName>
        <fullName evidence="3">DnaJ subfamily C member 14</fullName>
    </submittedName>
</protein>
<proteinExistence type="predicted"/>
<dbReference type="SUPFAM" id="SSF46565">
    <property type="entry name" value="Chaperone J-domain"/>
    <property type="match status" value="1"/>
</dbReference>
<feature type="domain" description="J" evidence="2">
    <location>
        <begin position="797"/>
        <end position="861"/>
    </location>
</feature>
<evidence type="ECO:0000256" key="1">
    <source>
        <dbReference type="SAM" id="MobiDB-lite"/>
    </source>
</evidence>
<dbReference type="PANTHER" id="PTHR44665">
    <property type="entry name" value="DNAJ HOMOLOG SUBFAMILY C MEMBER 14"/>
    <property type="match status" value="1"/>
</dbReference>
<gene>
    <name evidence="3" type="ORF">Fcan01_24718</name>
</gene>
<feature type="region of interest" description="Disordered" evidence="1">
    <location>
        <begin position="1"/>
        <end position="43"/>
    </location>
</feature>
<feature type="region of interest" description="Disordered" evidence="1">
    <location>
        <begin position="455"/>
        <end position="658"/>
    </location>
</feature>
<dbReference type="PROSITE" id="PS50076">
    <property type="entry name" value="DNAJ_2"/>
    <property type="match status" value="1"/>
</dbReference>
<feature type="compositionally biased region" description="Low complexity" evidence="1">
    <location>
        <begin position="369"/>
        <end position="397"/>
    </location>
</feature>
<sequence>MDRRQHPNRNGQQSPFDFGSTPSTPPLTSSSSGRQQLSSPFFGNVNNNNNASILQSSMGLTTTDLQYFPNTGVYYSNPPTMHSPPPGFTAVQQQNAAGLPPGYQHVLNMQNVHLQQQCPPQNLCHVGGFPQQQQQQQQVPPMFNNNFTPLELGEHSVHYDAISSLQTQMQKHPEYNMYDNNVNNNNHGMMEFGQSTSLGNRSATGVSCPTTDRNMSPIDKTFIAQKSGIEPLIDNIVGSMIFNGVNGTYTHFGPSGCTTFPSSEFERHNNNEAAHMEFVGSSGQAPTLVTNYKPSDTKIVEQRQESPTPRGQQQQSSCSTGHIAPQMVGRSSTPNGENTTAENTSRPQTPNKPSYSEILAKSNANQSGASTPTYRRATSTASSSTSSQPAASKSSFSNQPITSTANLPRKSDCTSVSSGSSANSSSCTSLSSSPIAKQKTLSQTIMGRLFTTSTFGKENTATPTSKTSYFSYNRTPPASTTPTHRRKSVNEIKRDDRKVLQASQNSGGNLKLKVKPKFNKGSASSIHSDPAVDEQTPPQSSEQQEEDGDWKTYSRNKHTTTTNRPTQSLNVSNSKSTTSEEFSNKDENKIASNNDDDADEDVVFESEEGDASGASRREADKTKSGQQSATTNVGNGSQQQAQQRKSREKERPKNKKDCRVANAAIQRCHRIVYLWGITMISAVAWLVKLVTDVFTLSISVGSTLMEDLYSWWINKAVPGFLQQVNMIEETLRVSCRKLKQGVSSWNRWPFRRKLNDESSDLKKNSQDLLAALGPDKNIQITNADETLKRLLSCKGQDPYSILGVRSDSSDETIRRYYKKQAVLVHPDKNLVVGAEEAFKILGRAFEFIGESSKRQEYHSKLLEAHAKEQVYGEIGKLLEQLRKKMEIATSSIRCTKCNLRHKKNKTDRPLFACRFCSQCKIHHAAREGELWAESKGWFKMSWNYFTCMDCHVWEINEWAKCQKKNLMHIKADSHCVMYRLVAGGGNGGTGQQPGGGNPGQGPDGQFHVDPEDDWDSLINNLCKTGGVPGNKGDHFYQQGNGSAGNFYTSGASGTANASSSTTNGAAAGRKRKGKRK</sequence>
<feature type="compositionally biased region" description="Polar residues" evidence="1">
    <location>
        <begin position="305"/>
        <end position="320"/>
    </location>
</feature>
<dbReference type="EMBL" id="LNIX01000033">
    <property type="protein sequence ID" value="OXA40573.1"/>
    <property type="molecule type" value="Genomic_DNA"/>
</dbReference>
<feature type="compositionally biased region" description="Polar residues" evidence="1">
    <location>
        <begin position="455"/>
        <end position="482"/>
    </location>
</feature>
<dbReference type="CDD" id="cd06257">
    <property type="entry name" value="DnaJ"/>
    <property type="match status" value="1"/>
</dbReference>
<feature type="compositionally biased region" description="Acidic residues" evidence="1">
    <location>
        <begin position="594"/>
        <end position="610"/>
    </location>
</feature>
<evidence type="ECO:0000313" key="3">
    <source>
        <dbReference type="EMBL" id="OXA40573.1"/>
    </source>
</evidence>
<dbReference type="AlphaFoldDB" id="A0A226D5Z3"/>
<dbReference type="InterPro" id="IPR052317">
    <property type="entry name" value="Viral_replicn-host_int_reg"/>
</dbReference>
<feature type="region of interest" description="Disordered" evidence="1">
    <location>
        <begin position="1046"/>
        <end position="1076"/>
    </location>
</feature>
<dbReference type="InterPro" id="IPR032843">
    <property type="entry name" value="Jiv"/>
</dbReference>
<feature type="compositionally biased region" description="Polar residues" evidence="1">
    <location>
        <begin position="624"/>
        <end position="643"/>
    </location>
</feature>
<dbReference type="PANTHER" id="PTHR44665:SF1">
    <property type="entry name" value="DNAJ HOMOLOG SUBFAMILY C MEMBER 14"/>
    <property type="match status" value="1"/>
</dbReference>
<feature type="compositionally biased region" description="Low complexity" evidence="1">
    <location>
        <begin position="20"/>
        <end position="43"/>
    </location>
</feature>
<comment type="caution">
    <text evidence="3">The sequence shown here is derived from an EMBL/GenBank/DDBJ whole genome shotgun (WGS) entry which is preliminary data.</text>
</comment>
<feature type="region of interest" description="Disordered" evidence="1">
    <location>
        <begin position="986"/>
        <end position="1010"/>
    </location>
</feature>
<evidence type="ECO:0000313" key="4">
    <source>
        <dbReference type="Proteomes" id="UP000198287"/>
    </source>
</evidence>
<dbReference type="SMART" id="SM00271">
    <property type="entry name" value="DnaJ"/>
    <property type="match status" value="1"/>
</dbReference>
<dbReference type="InterPro" id="IPR001623">
    <property type="entry name" value="DnaJ_domain"/>
</dbReference>
<name>A0A226D5Z3_FOLCA</name>
<keyword evidence="4" id="KW-1185">Reference proteome</keyword>
<reference evidence="3 4" key="1">
    <citation type="submission" date="2015-12" db="EMBL/GenBank/DDBJ databases">
        <title>The genome of Folsomia candida.</title>
        <authorList>
            <person name="Faddeeva A."/>
            <person name="Derks M.F."/>
            <person name="Anvar Y."/>
            <person name="Smit S."/>
            <person name="Van Straalen N."/>
            <person name="Roelofs D."/>
        </authorList>
    </citation>
    <scope>NUCLEOTIDE SEQUENCE [LARGE SCALE GENOMIC DNA]</scope>
    <source>
        <strain evidence="3 4">VU population</strain>
        <tissue evidence="3">Whole body</tissue>
    </source>
</reference>
<evidence type="ECO:0000259" key="2">
    <source>
        <dbReference type="PROSITE" id="PS50076"/>
    </source>
</evidence>
<feature type="compositionally biased region" description="Basic and acidic residues" evidence="1">
    <location>
        <begin position="645"/>
        <end position="658"/>
    </location>
</feature>
<feature type="compositionally biased region" description="Basic and acidic residues" evidence="1">
    <location>
        <begin position="488"/>
        <end position="499"/>
    </location>
</feature>
<feature type="compositionally biased region" description="Low complexity" evidence="1">
    <location>
        <begin position="415"/>
        <end position="433"/>
    </location>
</feature>
<dbReference type="STRING" id="158441.A0A226D5Z3"/>
<dbReference type="Proteomes" id="UP000198287">
    <property type="component" value="Unassembled WGS sequence"/>
</dbReference>
<dbReference type="Pfam" id="PF00226">
    <property type="entry name" value="DnaJ"/>
    <property type="match status" value="1"/>
</dbReference>
<feature type="compositionally biased region" description="Gly residues" evidence="1">
    <location>
        <begin position="986"/>
        <end position="1002"/>
    </location>
</feature>
<feature type="region of interest" description="Disordered" evidence="1">
    <location>
        <begin position="300"/>
        <end position="436"/>
    </location>
</feature>
<accession>A0A226D5Z3</accession>